<evidence type="ECO:0000313" key="1">
    <source>
        <dbReference type="EMBL" id="TWT64955.1"/>
    </source>
</evidence>
<evidence type="ECO:0000313" key="2">
    <source>
        <dbReference type="Proteomes" id="UP000317238"/>
    </source>
</evidence>
<proteinExistence type="predicted"/>
<keyword evidence="2" id="KW-1185">Reference proteome</keyword>
<name>A0A5C5XSD7_9PLAN</name>
<dbReference type="AlphaFoldDB" id="A0A5C5XSD7"/>
<dbReference type="EMBL" id="SJPL01000003">
    <property type="protein sequence ID" value="TWT64955.1"/>
    <property type="molecule type" value="Genomic_DNA"/>
</dbReference>
<accession>A0A5C5XSD7</accession>
<comment type="caution">
    <text evidence="1">The sequence shown here is derived from an EMBL/GenBank/DDBJ whole genome shotgun (WGS) entry which is preliminary data.</text>
</comment>
<protein>
    <submittedName>
        <fullName evidence="1">Uncharacterized protein</fullName>
    </submittedName>
</protein>
<gene>
    <name evidence="1" type="ORF">Pan14r_54570</name>
</gene>
<organism evidence="1 2">
    <name type="scientific">Crateriforma conspicua</name>
    <dbReference type="NCBI Taxonomy" id="2527996"/>
    <lineage>
        <taxon>Bacteria</taxon>
        <taxon>Pseudomonadati</taxon>
        <taxon>Planctomycetota</taxon>
        <taxon>Planctomycetia</taxon>
        <taxon>Planctomycetales</taxon>
        <taxon>Planctomycetaceae</taxon>
        <taxon>Crateriforma</taxon>
    </lineage>
</organism>
<sequence length="86" mass="9806">MPNGRPGDHPLTDLQVHGLHPFPMEAEPLLLEILELCPSFPDDKRVCKYYAEQQAWGHRISELALNRNVDETISHLRSVLHLLKSA</sequence>
<reference evidence="1 2" key="1">
    <citation type="submission" date="2019-02" db="EMBL/GenBank/DDBJ databases">
        <title>Deep-cultivation of Planctomycetes and their phenomic and genomic characterization uncovers novel biology.</title>
        <authorList>
            <person name="Wiegand S."/>
            <person name="Jogler M."/>
            <person name="Boedeker C."/>
            <person name="Pinto D."/>
            <person name="Vollmers J."/>
            <person name="Rivas-Marin E."/>
            <person name="Kohn T."/>
            <person name="Peeters S.H."/>
            <person name="Heuer A."/>
            <person name="Rast P."/>
            <person name="Oberbeckmann S."/>
            <person name="Bunk B."/>
            <person name="Jeske O."/>
            <person name="Meyerdierks A."/>
            <person name="Storesund J.E."/>
            <person name="Kallscheuer N."/>
            <person name="Luecker S."/>
            <person name="Lage O.M."/>
            <person name="Pohl T."/>
            <person name="Merkel B.J."/>
            <person name="Hornburger P."/>
            <person name="Mueller R.-W."/>
            <person name="Bruemmer F."/>
            <person name="Labrenz M."/>
            <person name="Spormann A.M."/>
            <person name="Op Den Camp H."/>
            <person name="Overmann J."/>
            <person name="Amann R."/>
            <person name="Jetten M.S.M."/>
            <person name="Mascher T."/>
            <person name="Medema M.H."/>
            <person name="Devos D.P."/>
            <person name="Kaster A.-K."/>
            <person name="Ovreas L."/>
            <person name="Rohde M."/>
            <person name="Galperin M.Y."/>
            <person name="Jogler C."/>
        </authorList>
    </citation>
    <scope>NUCLEOTIDE SEQUENCE [LARGE SCALE GENOMIC DNA]</scope>
    <source>
        <strain evidence="1 2">Pan14r</strain>
    </source>
</reference>
<dbReference type="Proteomes" id="UP000317238">
    <property type="component" value="Unassembled WGS sequence"/>
</dbReference>